<keyword evidence="6" id="KW-0560">Oxidoreductase</keyword>
<dbReference type="PANTHER" id="PTHR24279">
    <property type="entry name" value="CYTOCHROME P450"/>
    <property type="match status" value="1"/>
</dbReference>
<gene>
    <name evidence="10" type="ORF">V5799_008577</name>
</gene>
<comment type="similarity">
    <text evidence="3">Belongs to the cytochrome P450 family.</text>
</comment>
<dbReference type="PRINTS" id="PR00465">
    <property type="entry name" value="EP450IV"/>
</dbReference>
<feature type="binding site" description="axial binding residue" evidence="9">
    <location>
        <position position="121"/>
    </location>
    <ligand>
        <name>heme</name>
        <dbReference type="ChEBI" id="CHEBI:30413"/>
    </ligand>
    <ligandPart>
        <name>Fe</name>
        <dbReference type="ChEBI" id="CHEBI:18248"/>
    </ligandPart>
</feature>
<evidence type="ECO:0000256" key="2">
    <source>
        <dbReference type="ARBA" id="ARBA00003690"/>
    </source>
</evidence>
<evidence type="ECO:0000256" key="4">
    <source>
        <dbReference type="ARBA" id="ARBA00022617"/>
    </source>
</evidence>
<comment type="caution">
    <text evidence="10">The sequence shown here is derived from an EMBL/GenBank/DDBJ whole genome shotgun (WGS) entry which is preliminary data.</text>
</comment>
<evidence type="ECO:0000256" key="7">
    <source>
        <dbReference type="ARBA" id="ARBA00023004"/>
    </source>
</evidence>
<comment type="function">
    <text evidence="2">May be involved in the metabolism of insect hormones and in the breakdown of synthetic insecticides.</text>
</comment>
<keyword evidence="11" id="KW-1185">Reference proteome</keyword>
<dbReference type="PANTHER" id="PTHR24279:SF120">
    <property type="entry name" value="CYTOCHROME P450"/>
    <property type="match status" value="1"/>
</dbReference>
<reference evidence="10 11" key="1">
    <citation type="journal article" date="2023" name="Arcadia Sci">
        <title>De novo assembly of a long-read Amblyomma americanum tick genome.</title>
        <authorList>
            <person name="Chou S."/>
            <person name="Poskanzer K.E."/>
            <person name="Rollins M."/>
            <person name="Thuy-Boun P.S."/>
        </authorList>
    </citation>
    <scope>NUCLEOTIDE SEQUENCE [LARGE SCALE GENOMIC DNA]</scope>
    <source>
        <strain evidence="10">F_SG_1</strain>
        <tissue evidence="10">Salivary glands</tissue>
    </source>
</reference>
<dbReference type="Gene3D" id="1.10.630.10">
    <property type="entry name" value="Cytochrome P450"/>
    <property type="match status" value="1"/>
</dbReference>
<accession>A0AAQ4FCW0</accession>
<dbReference type="GO" id="GO:0005506">
    <property type="term" value="F:iron ion binding"/>
    <property type="evidence" value="ECO:0007669"/>
    <property type="project" value="InterPro"/>
</dbReference>
<dbReference type="InterPro" id="IPR002403">
    <property type="entry name" value="Cyt_P450_E_grp-IV"/>
</dbReference>
<dbReference type="InterPro" id="IPR036396">
    <property type="entry name" value="Cyt_P450_sf"/>
</dbReference>
<dbReference type="GO" id="GO:0020037">
    <property type="term" value="F:heme binding"/>
    <property type="evidence" value="ECO:0007669"/>
    <property type="project" value="InterPro"/>
</dbReference>
<evidence type="ECO:0000256" key="3">
    <source>
        <dbReference type="ARBA" id="ARBA00010617"/>
    </source>
</evidence>
<evidence type="ECO:0000256" key="5">
    <source>
        <dbReference type="ARBA" id="ARBA00022723"/>
    </source>
</evidence>
<protein>
    <submittedName>
        <fullName evidence="10">Uncharacterized protein</fullName>
    </submittedName>
</protein>
<dbReference type="InterPro" id="IPR050479">
    <property type="entry name" value="CYP11_CYP27_families"/>
</dbReference>
<dbReference type="InterPro" id="IPR001128">
    <property type="entry name" value="Cyt_P450"/>
</dbReference>
<keyword evidence="7 9" id="KW-0408">Iron</keyword>
<keyword evidence="8" id="KW-0503">Monooxygenase</keyword>
<dbReference type="Pfam" id="PF00067">
    <property type="entry name" value="p450"/>
    <property type="match status" value="1"/>
</dbReference>
<dbReference type="AlphaFoldDB" id="A0AAQ4FCW0"/>
<comment type="cofactor">
    <cofactor evidence="1 9">
        <name>heme</name>
        <dbReference type="ChEBI" id="CHEBI:30413"/>
    </cofactor>
</comment>
<organism evidence="10 11">
    <name type="scientific">Amblyomma americanum</name>
    <name type="common">Lone star tick</name>
    <dbReference type="NCBI Taxonomy" id="6943"/>
    <lineage>
        <taxon>Eukaryota</taxon>
        <taxon>Metazoa</taxon>
        <taxon>Ecdysozoa</taxon>
        <taxon>Arthropoda</taxon>
        <taxon>Chelicerata</taxon>
        <taxon>Arachnida</taxon>
        <taxon>Acari</taxon>
        <taxon>Parasitiformes</taxon>
        <taxon>Ixodida</taxon>
        <taxon>Ixodoidea</taxon>
        <taxon>Ixodidae</taxon>
        <taxon>Amblyomminae</taxon>
        <taxon>Amblyomma</taxon>
    </lineage>
</organism>
<evidence type="ECO:0000256" key="1">
    <source>
        <dbReference type="ARBA" id="ARBA00001971"/>
    </source>
</evidence>
<evidence type="ECO:0000313" key="10">
    <source>
        <dbReference type="EMBL" id="KAK8785057.1"/>
    </source>
</evidence>
<dbReference type="GO" id="GO:0005789">
    <property type="term" value="C:endoplasmic reticulum membrane"/>
    <property type="evidence" value="ECO:0007669"/>
    <property type="project" value="UniProtKB-SubCell"/>
</dbReference>
<dbReference type="Proteomes" id="UP001321473">
    <property type="component" value="Unassembled WGS sequence"/>
</dbReference>
<name>A0AAQ4FCW0_AMBAM</name>
<dbReference type="GO" id="GO:0004497">
    <property type="term" value="F:monooxygenase activity"/>
    <property type="evidence" value="ECO:0007669"/>
    <property type="project" value="UniProtKB-KW"/>
</dbReference>
<keyword evidence="5 9" id="KW-0479">Metal-binding</keyword>
<evidence type="ECO:0000313" key="11">
    <source>
        <dbReference type="Proteomes" id="UP001321473"/>
    </source>
</evidence>
<dbReference type="PRINTS" id="PR00385">
    <property type="entry name" value="P450"/>
</dbReference>
<keyword evidence="4 9" id="KW-0349">Heme</keyword>
<evidence type="ECO:0000256" key="6">
    <source>
        <dbReference type="ARBA" id="ARBA00023002"/>
    </source>
</evidence>
<sequence length="179" mass="20743">MQEKARNEVLAGVGKDELSIRKHHLERLPYLSAFIKESMRLNPAVTGILRKVDHDIILSSYLIPAKTTLFLQNLVASRLHEHFSEPEAFRPERWIPGEPTTQGWVHNTFASLPYGFGKRSCLGRRIADLELCILLAKVLLRYRVEHHYKDVQFHEMMYNIPRGPTRLHFRSLNAATNCE</sequence>
<evidence type="ECO:0000256" key="8">
    <source>
        <dbReference type="ARBA" id="ARBA00023033"/>
    </source>
</evidence>
<proteinExistence type="inferred from homology"/>
<dbReference type="EMBL" id="JARKHS020003990">
    <property type="protein sequence ID" value="KAK8785057.1"/>
    <property type="molecule type" value="Genomic_DNA"/>
</dbReference>
<evidence type="ECO:0000256" key="9">
    <source>
        <dbReference type="PIRSR" id="PIRSR602403-1"/>
    </source>
</evidence>
<dbReference type="SUPFAM" id="SSF48264">
    <property type="entry name" value="Cytochrome P450"/>
    <property type="match status" value="1"/>
</dbReference>
<dbReference type="GO" id="GO:0016705">
    <property type="term" value="F:oxidoreductase activity, acting on paired donors, with incorporation or reduction of molecular oxygen"/>
    <property type="evidence" value="ECO:0007669"/>
    <property type="project" value="InterPro"/>
</dbReference>